<dbReference type="AlphaFoldDB" id="A0AAD8EAE1"/>
<name>A0AAD8EAE1_DIPPU</name>
<reference evidence="5" key="2">
    <citation type="submission" date="2023-05" db="EMBL/GenBank/DDBJ databases">
        <authorList>
            <person name="Fouks B."/>
        </authorList>
    </citation>
    <scope>NUCLEOTIDE SEQUENCE</scope>
    <source>
        <strain evidence="5">Stay&amp;Tobe</strain>
        <tissue evidence="5">Testes</tissue>
    </source>
</reference>
<feature type="chain" id="PRO_5041979876" evidence="4">
    <location>
        <begin position="18"/>
        <end position="253"/>
    </location>
</feature>
<dbReference type="InterPro" id="IPR006170">
    <property type="entry name" value="PBP/GOBP"/>
</dbReference>
<comment type="subcellular location">
    <subcellularLocation>
        <location evidence="1">Secreted</location>
    </subcellularLocation>
</comment>
<evidence type="ECO:0000256" key="2">
    <source>
        <dbReference type="ARBA" id="ARBA00008098"/>
    </source>
</evidence>
<feature type="signal peptide" evidence="4">
    <location>
        <begin position="1"/>
        <end position="17"/>
    </location>
</feature>
<keyword evidence="3" id="KW-0964">Secreted</keyword>
<dbReference type="GO" id="GO:0005549">
    <property type="term" value="F:odorant binding"/>
    <property type="evidence" value="ECO:0007669"/>
    <property type="project" value="InterPro"/>
</dbReference>
<gene>
    <name evidence="5" type="ORF">L9F63_022436</name>
</gene>
<evidence type="ECO:0000256" key="1">
    <source>
        <dbReference type="ARBA" id="ARBA00004613"/>
    </source>
</evidence>
<dbReference type="InterPro" id="IPR036728">
    <property type="entry name" value="PBP_GOBP_sf"/>
</dbReference>
<dbReference type="InterPro" id="IPR052295">
    <property type="entry name" value="Odorant-binding_protein"/>
</dbReference>
<dbReference type="EMBL" id="JASPKZ010007640">
    <property type="protein sequence ID" value="KAJ9583225.1"/>
    <property type="molecule type" value="Genomic_DNA"/>
</dbReference>
<dbReference type="GO" id="GO:0005576">
    <property type="term" value="C:extracellular region"/>
    <property type="evidence" value="ECO:0007669"/>
    <property type="project" value="UniProtKB-SubCell"/>
</dbReference>
<dbReference type="Pfam" id="PF01395">
    <property type="entry name" value="PBP_GOBP"/>
    <property type="match status" value="1"/>
</dbReference>
<keyword evidence="6" id="KW-1185">Reference proteome</keyword>
<evidence type="ECO:0000256" key="4">
    <source>
        <dbReference type="SAM" id="SignalP"/>
    </source>
</evidence>
<comment type="similarity">
    <text evidence="2">Belongs to the PBP/GOBP family.</text>
</comment>
<dbReference type="SUPFAM" id="SSF47565">
    <property type="entry name" value="Insect pheromone/odorant-binding proteins"/>
    <property type="match status" value="1"/>
</dbReference>
<organism evidence="5 6">
    <name type="scientific">Diploptera punctata</name>
    <name type="common">Pacific beetle cockroach</name>
    <dbReference type="NCBI Taxonomy" id="6984"/>
    <lineage>
        <taxon>Eukaryota</taxon>
        <taxon>Metazoa</taxon>
        <taxon>Ecdysozoa</taxon>
        <taxon>Arthropoda</taxon>
        <taxon>Hexapoda</taxon>
        <taxon>Insecta</taxon>
        <taxon>Pterygota</taxon>
        <taxon>Neoptera</taxon>
        <taxon>Polyneoptera</taxon>
        <taxon>Dictyoptera</taxon>
        <taxon>Blattodea</taxon>
        <taxon>Blaberoidea</taxon>
        <taxon>Blaberidae</taxon>
        <taxon>Diplopterinae</taxon>
        <taxon>Diploptera</taxon>
    </lineage>
</organism>
<comment type="caution">
    <text evidence="5">The sequence shown here is derived from an EMBL/GenBank/DDBJ whole genome shotgun (WGS) entry which is preliminary data.</text>
</comment>
<accession>A0AAD8EAE1</accession>
<dbReference type="PANTHER" id="PTHR21066">
    <property type="entry name" value="ODORANT-BINDING PROTEIN 59A-RELATED"/>
    <property type="match status" value="1"/>
</dbReference>
<evidence type="ECO:0000313" key="6">
    <source>
        <dbReference type="Proteomes" id="UP001233999"/>
    </source>
</evidence>
<evidence type="ECO:0000313" key="5">
    <source>
        <dbReference type="EMBL" id="KAJ9583225.1"/>
    </source>
</evidence>
<protein>
    <submittedName>
        <fullName evidence="5">Uncharacterized protein</fullName>
    </submittedName>
</protein>
<dbReference type="Proteomes" id="UP001233999">
    <property type="component" value="Unassembled WGS sequence"/>
</dbReference>
<sequence>MFVFILLSFEFCLSVDPQELENNLGRRLGRVMKRHNKLEKRYKRDEEDESDDGDNVNGYLTTCCGNLTKEHEDFNRKTIDDCFEQYGKFYKYFALYAYSHTKYLVNLSITKYLIFSPTLSPLPSSASWIKPYDCATQCASTKKGLIDDEGYIKTEEMLEFMKNKYDNEELNESVRKLIPKCVEEGNQCSREIVKRKKTPKPCNPAEELVNYCIDEHIYLNCPKRFRLKEHTCSPVFKKNKFDLKQECKKYYEN</sequence>
<proteinExistence type="inferred from homology"/>
<keyword evidence="4" id="KW-0732">Signal</keyword>
<evidence type="ECO:0000256" key="3">
    <source>
        <dbReference type="ARBA" id="ARBA00022525"/>
    </source>
</evidence>
<reference evidence="5" key="1">
    <citation type="journal article" date="2023" name="IScience">
        <title>Live-bearing cockroach genome reveals convergent evolutionary mechanisms linked to viviparity in insects and beyond.</title>
        <authorList>
            <person name="Fouks B."/>
            <person name="Harrison M.C."/>
            <person name="Mikhailova A.A."/>
            <person name="Marchal E."/>
            <person name="English S."/>
            <person name="Carruthers M."/>
            <person name="Jennings E.C."/>
            <person name="Chiamaka E.L."/>
            <person name="Frigard R.A."/>
            <person name="Pippel M."/>
            <person name="Attardo G.M."/>
            <person name="Benoit J.B."/>
            <person name="Bornberg-Bauer E."/>
            <person name="Tobe S.S."/>
        </authorList>
    </citation>
    <scope>NUCLEOTIDE SEQUENCE</scope>
    <source>
        <strain evidence="5">Stay&amp;Tobe</strain>
    </source>
</reference>
<dbReference type="Gene3D" id="1.10.238.270">
    <property type="match status" value="1"/>
</dbReference>